<comment type="caution">
    <text evidence="1">The sequence shown here is derived from an EMBL/GenBank/DDBJ whole genome shotgun (WGS) entry which is preliminary data.</text>
</comment>
<gene>
    <name evidence="1" type="ORF">BCL69_107913</name>
</gene>
<organism evidence="1 2">
    <name type="scientific">Nitrosomonas communis</name>
    <dbReference type="NCBI Taxonomy" id="44574"/>
    <lineage>
        <taxon>Bacteria</taxon>
        <taxon>Pseudomonadati</taxon>
        <taxon>Pseudomonadota</taxon>
        <taxon>Betaproteobacteria</taxon>
        <taxon>Nitrosomonadales</taxon>
        <taxon>Nitrosomonadaceae</taxon>
        <taxon>Nitrosomonas</taxon>
    </lineage>
</organism>
<name>A0A5D3YC00_9PROT</name>
<protein>
    <recommendedName>
        <fullName evidence="3">Replication protein P</fullName>
    </recommendedName>
</protein>
<evidence type="ECO:0000313" key="1">
    <source>
        <dbReference type="EMBL" id="TYP77438.1"/>
    </source>
</evidence>
<dbReference type="Proteomes" id="UP000324176">
    <property type="component" value="Unassembled WGS sequence"/>
</dbReference>
<dbReference type="EMBL" id="VNHT01000079">
    <property type="protein sequence ID" value="TYP77438.1"/>
    <property type="molecule type" value="Genomic_DNA"/>
</dbReference>
<reference evidence="1 2" key="1">
    <citation type="submission" date="2019-07" db="EMBL/GenBank/DDBJ databases">
        <title>Active sludge and wastewater microbial communities from Klosterneuburg, Austria.</title>
        <authorList>
            <person name="Wagner M."/>
        </authorList>
    </citation>
    <scope>NUCLEOTIDE SEQUENCE [LARGE SCALE GENOMIC DNA]</scope>
    <source>
        <strain evidence="1 2">Nm2</strain>
    </source>
</reference>
<evidence type="ECO:0008006" key="3">
    <source>
        <dbReference type="Google" id="ProtNLM"/>
    </source>
</evidence>
<sequence length="214" mass="24738">MKRQSGKSAIEMLFEKLAFYYPGKWQQCFKSEAELKNWMIGWAEELEERKVTFDEAKLGLGQCIKLYKDWPPTFPQFLEACRPSLDYEAAFHEAIEQMHLRGEGRDEWSNPAIYHAAVRIGMDMNNPYAYLKTRWKTELDKAIYDVSAGNLPSVIEKRVNPSGYLPAPKRQDGEYSEAYLNEKAKLDEILNSEPAWRKTLHEKGKDISSPHAGL</sequence>
<dbReference type="AlphaFoldDB" id="A0A5D3YC00"/>
<evidence type="ECO:0000313" key="2">
    <source>
        <dbReference type="Proteomes" id="UP000324176"/>
    </source>
</evidence>
<dbReference type="RefSeq" id="WP_144412932.1">
    <property type="nucleotide sequence ID" value="NZ_CP011451.1"/>
</dbReference>
<accession>A0A5D3YC00</accession>
<proteinExistence type="predicted"/>
<dbReference type="OrthoDB" id="8946427at2"/>